<proteinExistence type="predicted"/>
<gene>
    <name evidence="1" type="ORF">QP116_01950</name>
</gene>
<organism evidence="1 2">
    <name type="scientific">Pseudoglutamicibacter cumminsii</name>
    <dbReference type="NCBI Taxonomy" id="156979"/>
    <lineage>
        <taxon>Bacteria</taxon>
        <taxon>Bacillati</taxon>
        <taxon>Actinomycetota</taxon>
        <taxon>Actinomycetes</taxon>
        <taxon>Micrococcales</taxon>
        <taxon>Micrococcaceae</taxon>
        <taxon>Pseudoglutamicibacter</taxon>
    </lineage>
</organism>
<accession>A0AAP4C675</accession>
<reference evidence="1" key="1">
    <citation type="submission" date="2023-05" db="EMBL/GenBank/DDBJ databases">
        <title>Cataloging the Phylogenetic Diversity of Human Bladder Bacteria.</title>
        <authorList>
            <person name="Du J."/>
        </authorList>
    </citation>
    <scope>NUCLEOTIDE SEQUENCE</scope>
    <source>
        <strain evidence="1">UMB9978</strain>
    </source>
</reference>
<dbReference type="AlphaFoldDB" id="A0AAP4C675"/>
<dbReference type="Proteomes" id="UP001240483">
    <property type="component" value="Unassembled WGS sequence"/>
</dbReference>
<dbReference type="RefSeq" id="WP_285332465.1">
    <property type="nucleotide sequence ID" value="NZ_JASODW010000001.1"/>
</dbReference>
<name>A0AAP4C675_9MICC</name>
<sequence>MTSTSSLSSDADRPIACAPLVRTREPLRATQVLNEVFGGLDGGPHVLPLPESPGDTARERTITHLADLPVDLTVHGWRLTGSRAKPGLAMRRAARGLNDLIQRTADDAQDAPLGKRLVTVMGPATVMRRLALPSGEPVASDRGARIDIAQAWCEGITELVPAVASLPGAQPVVRIIDPDVELAFAGKWRSSSGYRTLPPLDRQWWESLMADAVEGISAEPATPTVWVPEAARGRGNVVAKAVAKAIAKSDANAAVGFETAAWPETAFDAEHLLETIEALPDDDEAHTDLVVPLPENAVTASANGVTPQPGTRQPLSRTAEDLLKPLHQAGMEPRHLRSITLQASFGYTETNPATATTASGPAAASELTDLELGRGLTKLNDLAQAFADIAHS</sequence>
<evidence type="ECO:0000313" key="1">
    <source>
        <dbReference type="EMBL" id="MDK6274517.1"/>
    </source>
</evidence>
<comment type="caution">
    <text evidence="1">The sequence shown here is derived from an EMBL/GenBank/DDBJ whole genome shotgun (WGS) entry which is preliminary data.</text>
</comment>
<protein>
    <submittedName>
        <fullName evidence="1">Uncharacterized protein</fullName>
    </submittedName>
</protein>
<evidence type="ECO:0000313" key="2">
    <source>
        <dbReference type="Proteomes" id="UP001240483"/>
    </source>
</evidence>
<dbReference type="EMBL" id="JASODW010000001">
    <property type="protein sequence ID" value="MDK6274517.1"/>
    <property type="molecule type" value="Genomic_DNA"/>
</dbReference>